<comment type="caution">
    <text evidence="2">The sequence shown here is derived from an EMBL/GenBank/DDBJ whole genome shotgun (WGS) entry which is preliminary data.</text>
</comment>
<feature type="chain" id="PRO_5046657530" description="DUF4430 domain-containing protein" evidence="1">
    <location>
        <begin position="19"/>
        <end position="643"/>
    </location>
</feature>
<name>A0ABR7UU44_9FLAO</name>
<keyword evidence="1" id="KW-0732">Signal</keyword>
<evidence type="ECO:0008006" key="4">
    <source>
        <dbReference type="Google" id="ProtNLM"/>
    </source>
</evidence>
<organism evidence="2 3">
    <name type="scientific">Flavobacterium pokkalii</name>
    <dbReference type="NCBI Taxonomy" id="1940408"/>
    <lineage>
        <taxon>Bacteria</taxon>
        <taxon>Pseudomonadati</taxon>
        <taxon>Bacteroidota</taxon>
        <taxon>Flavobacteriia</taxon>
        <taxon>Flavobacteriales</taxon>
        <taxon>Flavobacteriaceae</taxon>
        <taxon>Flavobacterium</taxon>
    </lineage>
</organism>
<proteinExistence type="predicted"/>
<evidence type="ECO:0000313" key="2">
    <source>
        <dbReference type="EMBL" id="MBD0725480.1"/>
    </source>
</evidence>
<protein>
    <recommendedName>
        <fullName evidence="4">DUF4430 domain-containing protein</fullName>
    </recommendedName>
</protein>
<sequence length="643" mass="67528">MRKIFLLFIFFVAANTFAQTNGINYQAIILNPKGEQLPGVNNSSSPLVNKNICMVFKFIDEFSNVEYQETVQTKTDAFGMVNLVIGSGNQTAGYASSFKDIVWGTSKKSLIVGINTEGSCSNYVEISNQDFNYVPLAFSAINAENVTGVVGIENGGTNATTLLGARTNLGIENVDNTSDLNKPISAVTQIALNLKEDVANKSTNVTTDGTSDTKYPSVKSVKTYVDATAANVSAALATEVTRATAAENTIAANLVTETNNRSASDNTLTTNLTAETVARTAADVTLTTDLATEVANRITADSLKEDVANKSTNVTTDGTSDTKYPSVKSVKTYVDTATASSTTSLTNEINRATAAENIIAANLVTETNNRSASDNTLTTNLTAETAARTAADGILTTDLATEVANRITADLLKEDVANKSTNVITDGTSDTKYPSVKSVKTYVDATAANVSTALATEVTRATAAENTIAANLVTETNNRSASDNTLTTNLTAETAARTAADVTLQTNIAAVQADVDANEAAVTNALNFKAPLASPALTGTPTAPTATVGTNSTQIATTAFVTNAISSVVIEVTDEIIATAAQTSFILSQIPSSKTMVKMFVNGIRISNSAYSWSGTTLTYNPLNNGGYVLSVDDRIQFDYFFN</sequence>
<dbReference type="Proteomes" id="UP000661715">
    <property type="component" value="Unassembled WGS sequence"/>
</dbReference>
<keyword evidence="3" id="KW-1185">Reference proteome</keyword>
<dbReference type="EMBL" id="NASZ01000014">
    <property type="protein sequence ID" value="MBD0725480.1"/>
    <property type="molecule type" value="Genomic_DNA"/>
</dbReference>
<reference evidence="2 3" key="1">
    <citation type="journal article" date="2020" name="Microbiol. Res.">
        <title>Flavobacterium pokkalii sp. nov., a novel plant growth promoting native rhizobacteria isolated from pokkali rice grown in coastal saline affected agricultural regions of southern India, Kerala.</title>
        <authorList>
            <person name="Menon R.R."/>
            <person name="Kumari S."/>
            <person name="Viver T."/>
            <person name="Rameshkumar N."/>
        </authorList>
    </citation>
    <scope>NUCLEOTIDE SEQUENCE [LARGE SCALE GENOMIC DNA]</scope>
    <source>
        <strain evidence="2 3">L1I52</strain>
    </source>
</reference>
<feature type="signal peptide" evidence="1">
    <location>
        <begin position="1"/>
        <end position="18"/>
    </location>
</feature>
<evidence type="ECO:0000256" key="1">
    <source>
        <dbReference type="SAM" id="SignalP"/>
    </source>
</evidence>
<accession>A0ABR7UU44</accession>
<gene>
    <name evidence="2" type="ORF">B6A10_09845</name>
</gene>
<dbReference type="RefSeq" id="WP_188220749.1">
    <property type="nucleotide sequence ID" value="NZ_NASZ01000014.1"/>
</dbReference>
<evidence type="ECO:0000313" key="3">
    <source>
        <dbReference type="Proteomes" id="UP000661715"/>
    </source>
</evidence>